<evidence type="ECO:0000313" key="3">
    <source>
        <dbReference type="EMBL" id="MBV2358649.1"/>
    </source>
</evidence>
<dbReference type="InterPro" id="IPR052173">
    <property type="entry name" value="Beta-lactam_resp_regulator"/>
</dbReference>
<dbReference type="Proteomes" id="UP001166293">
    <property type="component" value="Unassembled WGS sequence"/>
</dbReference>
<feature type="transmembrane region" description="Helical" evidence="1">
    <location>
        <begin position="305"/>
        <end position="326"/>
    </location>
</feature>
<sequence>MVLLTAGLLAILECAFAVGGRRRAYGTRQRLALATCTALVVLIAAGPFVARLPFAASVNATDVLVSQYLKGNLAGITASDINWLLSLKTRLVDALAAGAGWGAIAIVAIFAGAFVVRLVYLACNMVCILSIVRNGTEMCRGRKITAVVSSDTSVPFSTRGLTRYYVVIPQQVAADRKTLSLAMGHELQHIRQGDVDAEIVMSLLSLFLVLNPGFWFIAARVRRLGEYACDRAVLARRRFDARSYSLRLLEVAHHALTCRHAKQPSAFGVPLVGRSLPFLRRRTALKDRVLAIASHVDNPVRENRLLGSLLGATMICGVLFGATAFARPADWSHDRIMLSTVANLERLNQHNTLAQRSW</sequence>
<keyword evidence="1" id="KW-0472">Membrane</keyword>
<name>A0ABS6N3Q6_9RHOB</name>
<dbReference type="RefSeq" id="WP_217776507.1">
    <property type="nucleotide sequence ID" value="NZ_JAHRWL010000001.1"/>
</dbReference>
<feature type="transmembrane region" description="Helical" evidence="1">
    <location>
        <begin position="91"/>
        <end position="112"/>
    </location>
</feature>
<feature type="domain" description="Peptidase M56" evidence="2">
    <location>
        <begin position="123"/>
        <end position="255"/>
    </location>
</feature>
<dbReference type="PANTHER" id="PTHR34978">
    <property type="entry name" value="POSSIBLE SENSOR-TRANSDUCER PROTEIN BLAR"/>
    <property type="match status" value="1"/>
</dbReference>
<gene>
    <name evidence="3" type="ORF">KUH32_02600</name>
</gene>
<comment type="caution">
    <text evidence="3">The sequence shown here is derived from an EMBL/GenBank/DDBJ whole genome shotgun (WGS) entry which is preliminary data.</text>
</comment>
<proteinExistence type="predicted"/>
<feature type="transmembrane region" description="Helical" evidence="1">
    <location>
        <begin position="27"/>
        <end position="50"/>
    </location>
</feature>
<dbReference type="PANTHER" id="PTHR34978:SF3">
    <property type="entry name" value="SLR0241 PROTEIN"/>
    <property type="match status" value="1"/>
</dbReference>
<organism evidence="3 4">
    <name type="scientific">Thalassococcus arenae</name>
    <dbReference type="NCBI Taxonomy" id="2851652"/>
    <lineage>
        <taxon>Bacteria</taxon>
        <taxon>Pseudomonadati</taxon>
        <taxon>Pseudomonadota</taxon>
        <taxon>Alphaproteobacteria</taxon>
        <taxon>Rhodobacterales</taxon>
        <taxon>Roseobacteraceae</taxon>
        <taxon>Thalassococcus</taxon>
    </lineage>
</organism>
<dbReference type="InterPro" id="IPR008756">
    <property type="entry name" value="Peptidase_M56"/>
</dbReference>
<protein>
    <recommendedName>
        <fullName evidence="2">Peptidase M56 domain-containing protein</fullName>
    </recommendedName>
</protein>
<accession>A0ABS6N3Q6</accession>
<keyword evidence="4" id="KW-1185">Reference proteome</keyword>
<dbReference type="EMBL" id="JAHRWL010000001">
    <property type="protein sequence ID" value="MBV2358649.1"/>
    <property type="molecule type" value="Genomic_DNA"/>
</dbReference>
<keyword evidence="1" id="KW-0812">Transmembrane</keyword>
<evidence type="ECO:0000259" key="2">
    <source>
        <dbReference type="Pfam" id="PF05569"/>
    </source>
</evidence>
<reference evidence="3" key="1">
    <citation type="submission" date="2021-06" db="EMBL/GenBank/DDBJ databases">
        <title>Thalassococcus sp. CAU 1522 isolated from sea sand, Republic of Korea.</title>
        <authorList>
            <person name="Kim W."/>
        </authorList>
    </citation>
    <scope>NUCLEOTIDE SEQUENCE</scope>
    <source>
        <strain evidence="3">CAU 1522</strain>
    </source>
</reference>
<keyword evidence="1" id="KW-1133">Transmembrane helix</keyword>
<feature type="transmembrane region" description="Helical" evidence="1">
    <location>
        <begin position="199"/>
        <end position="218"/>
    </location>
</feature>
<dbReference type="Pfam" id="PF05569">
    <property type="entry name" value="Peptidase_M56"/>
    <property type="match status" value="1"/>
</dbReference>
<evidence type="ECO:0000256" key="1">
    <source>
        <dbReference type="SAM" id="Phobius"/>
    </source>
</evidence>
<evidence type="ECO:0000313" key="4">
    <source>
        <dbReference type="Proteomes" id="UP001166293"/>
    </source>
</evidence>